<dbReference type="PANTHER" id="PTHR34595:SF7">
    <property type="entry name" value="SLL1039 PROTEIN"/>
    <property type="match status" value="1"/>
</dbReference>
<comment type="caution">
    <text evidence="2">The sequence shown here is derived from an EMBL/GenBank/DDBJ whole genome shotgun (WGS) entry which is preliminary data.</text>
</comment>
<sequence length="311" mass="35190">MLSRVADNLYWFSRYVRRAENMARLIDVNGQIQLDLPRGAHIAWRPLVNTLGAGAQFERLHGGETPHEADVVRFLLVEPDNPVALRNVVSHARETLRTVRETLPQDCWVAINDLHLYIESNPERAGSRRHRPEFLGRIVDGCMHVSALLTANVSRDTGYQFLRLGTAIEQADMTSRIIDTAAAGLIQARSDDDAEAFQAMQWMGVLRSLAAYQMYRRHLRQKVSVELALEFLLKNREFPRSVLFCLSRIQGILPQMPPRRQVEQVFRGAMGLVFDANPTRLAVVGPGSFVDRLQQELAALHGAVHESYFQA</sequence>
<dbReference type="Pfam" id="PF04168">
    <property type="entry name" value="Alpha-E"/>
    <property type="match status" value="1"/>
</dbReference>
<feature type="domain" description="DUF403" evidence="1">
    <location>
        <begin position="1"/>
        <end position="309"/>
    </location>
</feature>
<keyword evidence="3" id="KW-1185">Reference proteome</keyword>
<proteinExistence type="predicted"/>
<gene>
    <name evidence="2" type="ORF">GCM10010981_42130</name>
</gene>
<dbReference type="PANTHER" id="PTHR34595">
    <property type="entry name" value="BLR5612 PROTEIN"/>
    <property type="match status" value="1"/>
</dbReference>
<organism evidence="2 3">
    <name type="scientific">Dyella nitratireducens</name>
    <dbReference type="NCBI Taxonomy" id="1849580"/>
    <lineage>
        <taxon>Bacteria</taxon>
        <taxon>Pseudomonadati</taxon>
        <taxon>Pseudomonadota</taxon>
        <taxon>Gammaproteobacteria</taxon>
        <taxon>Lysobacterales</taxon>
        <taxon>Rhodanobacteraceae</taxon>
        <taxon>Dyella</taxon>
    </lineage>
</organism>
<dbReference type="Proteomes" id="UP000620046">
    <property type="component" value="Unassembled WGS sequence"/>
</dbReference>
<dbReference type="InterPro" id="IPR007296">
    <property type="entry name" value="DUF403"/>
</dbReference>
<evidence type="ECO:0000259" key="1">
    <source>
        <dbReference type="Pfam" id="PF04168"/>
    </source>
</evidence>
<protein>
    <recommendedName>
        <fullName evidence="1">DUF403 domain-containing protein</fullName>
    </recommendedName>
</protein>
<evidence type="ECO:0000313" key="3">
    <source>
        <dbReference type="Proteomes" id="UP000620046"/>
    </source>
</evidence>
<accession>A0ABQ1GRF8</accession>
<dbReference type="EMBL" id="BMJA01000005">
    <property type="protein sequence ID" value="GGA48455.1"/>
    <property type="molecule type" value="Genomic_DNA"/>
</dbReference>
<evidence type="ECO:0000313" key="2">
    <source>
        <dbReference type="EMBL" id="GGA48455.1"/>
    </source>
</evidence>
<name>A0ABQ1GRF8_9GAMM</name>
<dbReference type="RefSeq" id="WP_188797502.1">
    <property type="nucleotide sequence ID" value="NZ_BMJA01000005.1"/>
</dbReference>
<reference evidence="3" key="1">
    <citation type="journal article" date="2019" name="Int. J. Syst. Evol. Microbiol.">
        <title>The Global Catalogue of Microorganisms (GCM) 10K type strain sequencing project: providing services to taxonomists for standard genome sequencing and annotation.</title>
        <authorList>
            <consortium name="The Broad Institute Genomics Platform"/>
            <consortium name="The Broad Institute Genome Sequencing Center for Infectious Disease"/>
            <person name="Wu L."/>
            <person name="Ma J."/>
        </authorList>
    </citation>
    <scope>NUCLEOTIDE SEQUENCE [LARGE SCALE GENOMIC DNA]</scope>
    <source>
        <strain evidence="3">CGMCC 1.15439</strain>
    </source>
</reference>
<dbReference type="InterPro" id="IPR051680">
    <property type="entry name" value="ATP-dep_Glu-Cys_Ligase-2"/>
</dbReference>